<evidence type="ECO:0000256" key="2">
    <source>
        <dbReference type="ARBA" id="ARBA00022452"/>
    </source>
</evidence>
<evidence type="ECO:0000256" key="6">
    <source>
        <dbReference type="ARBA" id="ARBA00023136"/>
    </source>
</evidence>
<reference evidence="11 12" key="1">
    <citation type="submission" date="2019-03" db="EMBL/GenBank/DDBJ databases">
        <title>Genomic Encyclopedia of Type Strains, Phase III (KMG-III): the genomes of soil and plant-associated and newly described type strains.</title>
        <authorList>
            <person name="Whitman W."/>
        </authorList>
    </citation>
    <scope>NUCLEOTIDE SEQUENCE [LARGE SCALE GENOMIC DNA]</scope>
    <source>
        <strain evidence="11 12">CGMCC 1.7002</strain>
    </source>
</reference>
<dbReference type="Pfam" id="PF07244">
    <property type="entry name" value="POTRA"/>
    <property type="match status" value="5"/>
</dbReference>
<dbReference type="PROSITE" id="PS51779">
    <property type="entry name" value="POTRA"/>
    <property type="match status" value="3"/>
</dbReference>
<gene>
    <name evidence="8" type="primary">bamA</name>
    <name evidence="11" type="ORF">ATL17_0356</name>
</gene>
<dbReference type="InterPro" id="IPR010827">
    <property type="entry name" value="BamA/TamA_POTRA"/>
</dbReference>
<dbReference type="PIRSF" id="PIRSF006076">
    <property type="entry name" value="OM_assembly_OMP85"/>
    <property type="match status" value="1"/>
</dbReference>
<keyword evidence="4 8" id="KW-0732">Signal</keyword>
<feature type="domain" description="POTRA" evidence="10">
    <location>
        <begin position="361"/>
        <end position="434"/>
    </location>
</feature>
<dbReference type="InterPro" id="IPR039910">
    <property type="entry name" value="D15-like"/>
</dbReference>
<dbReference type="HAMAP" id="MF_01430">
    <property type="entry name" value="OM_assembly_BamA"/>
    <property type="match status" value="1"/>
</dbReference>
<feature type="domain" description="POTRA" evidence="10">
    <location>
        <begin position="40"/>
        <end position="107"/>
    </location>
</feature>
<evidence type="ECO:0000313" key="12">
    <source>
        <dbReference type="Proteomes" id="UP000295391"/>
    </source>
</evidence>
<organism evidence="11 12">
    <name type="scientific">Maritalea mobilis</name>
    <dbReference type="NCBI Taxonomy" id="483324"/>
    <lineage>
        <taxon>Bacteria</taxon>
        <taxon>Pseudomonadati</taxon>
        <taxon>Pseudomonadota</taxon>
        <taxon>Alphaproteobacteria</taxon>
        <taxon>Hyphomicrobiales</taxon>
        <taxon>Devosiaceae</taxon>
        <taxon>Maritalea</taxon>
    </lineage>
</organism>
<keyword evidence="2 8" id="KW-1134">Transmembrane beta strand</keyword>
<dbReference type="GO" id="GO:0051205">
    <property type="term" value="P:protein insertion into membrane"/>
    <property type="evidence" value="ECO:0007669"/>
    <property type="project" value="UniProtKB-UniRule"/>
</dbReference>
<dbReference type="PANTHER" id="PTHR12815">
    <property type="entry name" value="SORTING AND ASSEMBLY MACHINERY SAMM50 PROTEIN FAMILY MEMBER"/>
    <property type="match status" value="1"/>
</dbReference>
<keyword evidence="3 8" id="KW-0812">Transmembrane</keyword>
<keyword evidence="5 8" id="KW-0677">Repeat</keyword>
<dbReference type="RefSeq" id="WP_166638860.1">
    <property type="nucleotide sequence ID" value="NZ_SNYR01000001.1"/>
</dbReference>
<dbReference type="Proteomes" id="UP000295391">
    <property type="component" value="Unassembled WGS sequence"/>
</dbReference>
<dbReference type="GO" id="GO:0009279">
    <property type="term" value="C:cell outer membrane"/>
    <property type="evidence" value="ECO:0007669"/>
    <property type="project" value="UniProtKB-SubCell"/>
</dbReference>
<dbReference type="GO" id="GO:0043165">
    <property type="term" value="P:Gram-negative-bacterium-type cell outer membrane assembly"/>
    <property type="evidence" value="ECO:0007669"/>
    <property type="project" value="UniProtKB-UniRule"/>
</dbReference>
<name>A0A4R6VQP7_9HYPH</name>
<evidence type="ECO:0000256" key="1">
    <source>
        <dbReference type="ARBA" id="ARBA00004370"/>
    </source>
</evidence>
<dbReference type="PANTHER" id="PTHR12815:SF23">
    <property type="entry name" value="OUTER MEMBRANE PROTEIN ASSEMBLY FACTOR BAMA"/>
    <property type="match status" value="1"/>
</dbReference>
<comment type="function">
    <text evidence="8">Part of the outer membrane protein assembly complex, which is involved in assembly and insertion of beta-barrel proteins into the outer membrane.</text>
</comment>
<dbReference type="EMBL" id="SNYR01000001">
    <property type="protein sequence ID" value="TDQ66363.1"/>
    <property type="molecule type" value="Genomic_DNA"/>
</dbReference>
<dbReference type="InterPro" id="IPR023707">
    <property type="entry name" value="OM_assembly_BamA"/>
</dbReference>
<comment type="subunit">
    <text evidence="8">Part of the Bam complex.</text>
</comment>
<dbReference type="InterPro" id="IPR000184">
    <property type="entry name" value="Bac_surfAg_D15"/>
</dbReference>
<keyword evidence="7 8" id="KW-0998">Cell outer membrane</keyword>
<keyword evidence="6 8" id="KW-0472">Membrane</keyword>
<evidence type="ECO:0000256" key="9">
    <source>
        <dbReference type="NCBIfam" id="TIGR03303"/>
    </source>
</evidence>
<dbReference type="NCBIfam" id="TIGR03303">
    <property type="entry name" value="OM_YaeT"/>
    <property type="match status" value="1"/>
</dbReference>
<sequence>MIVRAKLLPSFILGLFLIFGAPLMPSAFNEVVGVQAAQAQTVSRISVTGNQRVDDSTVISFLAVRQGQVASSRLIDESIDSLYQSGLFSSVKVFMSGNTLNVQVSENPIISSVLFEGNQKFSDAQLSDMVNLSSRGVYTEAALEQDIRSIELAYDQAGFDNATVTARSEVQDNSRVKVTFAINEGDRAGIAAIRFTGNNSIGDSQLKAAIKTRESHLLSFLFRDDVYDEDKLNVDRELIRLYYANRGYPDAQVLSAVAEFDAERNAYFINFTIDEGQRYEFGQINVETSISGLNPDSLTGAVRTQEGRRYSLRHLQQSASEMAKDAANMGYSFAEVRPRIDRNIENNTFNVTYLVDEGARLYVERINIFGNTRTRDFVIRREFEFAEGDPFNRTFLASGREALMGLGFFSVVNVSVEQGSASDKVIVNVVVEEKSTGNYALGANYSPGAGVGGELSLTERNFLGRGQDLRISLGATQGTRTYDFSFTEPRFMGLKISAGVDAYQRQVDEGKYYNYGTQSTGFQLRVGAPVVDKLQANAFIGIDHTTYQDGTGTNPVDAPTYITSLGGAATKAFIGYNLTYTDVDNVRSPTEGFAINVSQQYVGVDFNLLKSEIKGSYYMPILPDAGVIGSLKGQAGIINELGGGYVNPTETFVAGPNLIRGFSSRGLGPQGGGNALGVTEYLALSAEVEFPIPVLPESYGLKGAVWADAAYLGHNSIDPGLIVDGIGVQTRTSVGASVIWDSPFGPLRGDFAHVIDKDTADQTQVFALTISTLF</sequence>
<dbReference type="InterPro" id="IPR034746">
    <property type="entry name" value="POTRA"/>
</dbReference>
<dbReference type="Gene3D" id="2.40.160.50">
    <property type="entry name" value="membrane protein fhac: a member of the omp85/tpsb transporter family"/>
    <property type="match status" value="1"/>
</dbReference>
<dbReference type="Gene3D" id="3.10.20.310">
    <property type="entry name" value="membrane protein fhac"/>
    <property type="match status" value="5"/>
</dbReference>
<comment type="similarity">
    <text evidence="8">Belongs to the BamA family.</text>
</comment>
<dbReference type="AlphaFoldDB" id="A0A4R6VQP7"/>
<evidence type="ECO:0000256" key="3">
    <source>
        <dbReference type="ARBA" id="ARBA00022692"/>
    </source>
</evidence>
<evidence type="ECO:0000256" key="4">
    <source>
        <dbReference type="ARBA" id="ARBA00022729"/>
    </source>
</evidence>
<evidence type="ECO:0000256" key="7">
    <source>
        <dbReference type="ARBA" id="ARBA00023237"/>
    </source>
</evidence>
<proteinExistence type="inferred from homology"/>
<evidence type="ECO:0000259" key="10">
    <source>
        <dbReference type="PROSITE" id="PS51779"/>
    </source>
</evidence>
<evidence type="ECO:0000256" key="5">
    <source>
        <dbReference type="ARBA" id="ARBA00022737"/>
    </source>
</evidence>
<dbReference type="Pfam" id="PF01103">
    <property type="entry name" value="Omp85"/>
    <property type="match status" value="1"/>
</dbReference>
<keyword evidence="12" id="KW-1185">Reference proteome</keyword>
<accession>A0A4R6VQP7</accession>
<feature type="domain" description="POTRA" evidence="10">
    <location>
        <begin position="108"/>
        <end position="185"/>
    </location>
</feature>
<comment type="subcellular location">
    <subcellularLocation>
        <location evidence="8">Cell outer membrane</location>
    </subcellularLocation>
    <subcellularLocation>
        <location evidence="1">Membrane</location>
    </subcellularLocation>
</comment>
<protein>
    <recommendedName>
        <fullName evidence="8 9">Outer membrane protein assembly factor BamA</fullName>
    </recommendedName>
</protein>
<evidence type="ECO:0000313" key="11">
    <source>
        <dbReference type="EMBL" id="TDQ66363.1"/>
    </source>
</evidence>
<evidence type="ECO:0000256" key="8">
    <source>
        <dbReference type="HAMAP-Rule" id="MF_01430"/>
    </source>
</evidence>
<comment type="caution">
    <text evidence="11">The sequence shown here is derived from an EMBL/GenBank/DDBJ whole genome shotgun (WGS) entry which is preliminary data.</text>
</comment>